<dbReference type="EMBL" id="CAADJD010000031">
    <property type="protein sequence ID" value="VFS89492.1"/>
    <property type="molecule type" value="Genomic_DNA"/>
</dbReference>
<reference evidence="1 2" key="1">
    <citation type="submission" date="2019-03" db="EMBL/GenBank/DDBJ databases">
        <authorList>
            <consortium name="Pathogen Informatics"/>
        </authorList>
    </citation>
    <scope>NUCLEOTIDE SEQUENCE [LARGE SCALE GENOMIC DNA]</scope>
    <source>
        <strain evidence="1 2">NCTC12993</strain>
    </source>
</reference>
<accession>A0A485CXK0</accession>
<sequence>MLDYELLSAKQDIDIELRYTGMSLQTFGNTSQRGER</sequence>
<dbReference type="Proteomes" id="UP000401081">
    <property type="component" value="Unassembled WGS sequence"/>
</dbReference>
<evidence type="ECO:0000313" key="1">
    <source>
        <dbReference type="EMBL" id="VFS89492.1"/>
    </source>
</evidence>
<dbReference type="AlphaFoldDB" id="A0A485CXK0"/>
<gene>
    <name evidence="1" type="ORF">NCTC12993_07294</name>
</gene>
<name>A0A485CXK0_KLUCR</name>
<proteinExistence type="predicted"/>
<evidence type="ECO:0000313" key="2">
    <source>
        <dbReference type="Proteomes" id="UP000401081"/>
    </source>
</evidence>
<organism evidence="1 2">
    <name type="scientific">Kluyvera cryocrescens</name>
    <name type="common">Kluyvera citrophila</name>
    <dbReference type="NCBI Taxonomy" id="580"/>
    <lineage>
        <taxon>Bacteria</taxon>
        <taxon>Pseudomonadati</taxon>
        <taxon>Pseudomonadota</taxon>
        <taxon>Gammaproteobacteria</taxon>
        <taxon>Enterobacterales</taxon>
        <taxon>Enterobacteriaceae</taxon>
        <taxon>Kluyvera</taxon>
    </lineage>
</organism>
<protein>
    <submittedName>
        <fullName evidence="1">Uncharacterized protein</fullName>
    </submittedName>
</protein>
<keyword evidence="2" id="KW-1185">Reference proteome</keyword>